<sequence length="38" mass="4606">MENNFNEICNEPLFSILVISKGDKVDIKYANWKNRWFE</sequence>
<evidence type="ECO:0000313" key="1">
    <source>
        <dbReference type="EMBL" id="ERJ28830.1"/>
    </source>
</evidence>
<dbReference type="PATRIC" id="fig|1242965.3.peg.2061"/>
<name>U2FFC6_9BACT</name>
<protein>
    <submittedName>
        <fullName evidence="1">Uncharacterized protein</fullName>
    </submittedName>
</protein>
<dbReference type="EMBL" id="ANNJ01000071">
    <property type="protein sequence ID" value="ERJ28830.1"/>
    <property type="molecule type" value="Genomic_DNA"/>
</dbReference>
<organism evidence="1 2">
    <name type="scientific">Campylobacter concisus UNSW2</name>
    <dbReference type="NCBI Taxonomy" id="1242965"/>
    <lineage>
        <taxon>Bacteria</taxon>
        <taxon>Pseudomonadati</taxon>
        <taxon>Campylobacterota</taxon>
        <taxon>Epsilonproteobacteria</taxon>
        <taxon>Campylobacterales</taxon>
        <taxon>Campylobacteraceae</taxon>
        <taxon>Campylobacter</taxon>
    </lineage>
</organism>
<evidence type="ECO:0000313" key="2">
    <source>
        <dbReference type="Proteomes" id="UP000016625"/>
    </source>
</evidence>
<dbReference type="Proteomes" id="UP000016625">
    <property type="component" value="Unassembled WGS sequence"/>
</dbReference>
<comment type="caution">
    <text evidence="1">The sequence shown here is derived from an EMBL/GenBank/DDBJ whole genome shotgun (WGS) entry which is preliminary data.</text>
</comment>
<dbReference type="AlphaFoldDB" id="U2FFC6"/>
<gene>
    <name evidence="1" type="ORF">UNSW2_1808</name>
</gene>
<reference evidence="1 2" key="1">
    <citation type="journal article" date="2013" name="BMC Genomics">
        <title>Comparative genomics of Campylobacter concisus isolates reveals genetic diversity and provides insights into disease association.</title>
        <authorList>
            <person name="Deshpande N.P."/>
            <person name="Kaakoush N.O."/>
            <person name="Wilkins M.R."/>
            <person name="Mitchell H.M."/>
        </authorList>
    </citation>
    <scope>NUCLEOTIDE SEQUENCE [LARGE SCALE GENOMIC DNA]</scope>
    <source>
        <strain evidence="1 2">UNSW2</strain>
    </source>
</reference>
<accession>U2FFC6</accession>
<proteinExistence type="predicted"/>